<sequence length="187" mass="19922">MTARVPRARSGAAFAGGRRAFRGSRPPPQGRPAVAPLRPGSVTRGTAGDGLAMVWRGIAPPGREHEGPRSCVPDPWSSRCPLGRVATKRHRGSIIRRPMERPPMEDPRGEDGPAVDPSEGVVWAYGARRPGMGPMDRPGRVVLTAVCPSHDPRHPRGGPETHPDARDEHDDRDGRDIGAADAVPSGS</sequence>
<organism evidence="2 3">
    <name type="scientific">Caulochytrium protostelioides</name>
    <dbReference type="NCBI Taxonomy" id="1555241"/>
    <lineage>
        <taxon>Eukaryota</taxon>
        <taxon>Fungi</taxon>
        <taxon>Fungi incertae sedis</taxon>
        <taxon>Chytridiomycota</taxon>
        <taxon>Chytridiomycota incertae sedis</taxon>
        <taxon>Chytridiomycetes</taxon>
        <taxon>Caulochytriales</taxon>
        <taxon>Caulochytriaceae</taxon>
        <taxon>Caulochytrium</taxon>
    </lineage>
</organism>
<dbReference type="AlphaFoldDB" id="A0A4P9WVJ5"/>
<feature type="region of interest" description="Disordered" evidence="1">
    <location>
        <begin position="130"/>
        <end position="187"/>
    </location>
</feature>
<feature type="region of interest" description="Disordered" evidence="1">
    <location>
        <begin position="1"/>
        <end position="118"/>
    </location>
</feature>
<dbReference type="EMBL" id="ML009851">
    <property type="protein sequence ID" value="RKO96535.1"/>
    <property type="molecule type" value="Genomic_DNA"/>
</dbReference>
<proteinExistence type="predicted"/>
<evidence type="ECO:0000256" key="1">
    <source>
        <dbReference type="SAM" id="MobiDB-lite"/>
    </source>
</evidence>
<gene>
    <name evidence="2" type="ORF">CAUPRSCDRAFT_11772</name>
</gene>
<feature type="compositionally biased region" description="Basic and acidic residues" evidence="1">
    <location>
        <begin position="97"/>
        <end position="111"/>
    </location>
</feature>
<evidence type="ECO:0000313" key="3">
    <source>
        <dbReference type="Proteomes" id="UP000268535"/>
    </source>
</evidence>
<dbReference type="Proteomes" id="UP000268535">
    <property type="component" value="Unassembled WGS sequence"/>
</dbReference>
<feature type="compositionally biased region" description="Basic and acidic residues" evidence="1">
    <location>
        <begin position="150"/>
        <end position="178"/>
    </location>
</feature>
<protein>
    <submittedName>
        <fullName evidence="2">Uncharacterized protein</fullName>
    </submittedName>
</protein>
<evidence type="ECO:0000313" key="2">
    <source>
        <dbReference type="EMBL" id="RKO96535.1"/>
    </source>
</evidence>
<feature type="compositionally biased region" description="Low complexity" evidence="1">
    <location>
        <begin position="8"/>
        <end position="18"/>
    </location>
</feature>
<reference evidence="3" key="1">
    <citation type="journal article" date="2018" name="Nat. Microbiol.">
        <title>Leveraging single-cell genomics to expand the fungal tree of life.</title>
        <authorList>
            <person name="Ahrendt S.R."/>
            <person name="Quandt C.A."/>
            <person name="Ciobanu D."/>
            <person name="Clum A."/>
            <person name="Salamov A."/>
            <person name="Andreopoulos B."/>
            <person name="Cheng J.F."/>
            <person name="Woyke T."/>
            <person name="Pelin A."/>
            <person name="Henrissat B."/>
            <person name="Reynolds N.K."/>
            <person name="Benny G.L."/>
            <person name="Smith M.E."/>
            <person name="James T.Y."/>
            <person name="Grigoriev I.V."/>
        </authorList>
    </citation>
    <scope>NUCLEOTIDE SEQUENCE [LARGE SCALE GENOMIC DNA]</scope>
    <source>
        <strain evidence="3">ATCC 52028</strain>
    </source>
</reference>
<name>A0A4P9WVJ5_9FUNG</name>
<accession>A0A4P9WVJ5</accession>